<dbReference type="InterPro" id="IPR008331">
    <property type="entry name" value="Ferritin_DPS_dom"/>
</dbReference>
<accession>A0A6H5J538</accession>
<feature type="region of interest" description="Disordered" evidence="3">
    <location>
        <begin position="437"/>
        <end position="473"/>
    </location>
</feature>
<feature type="compositionally biased region" description="Low complexity" evidence="3">
    <location>
        <begin position="287"/>
        <end position="322"/>
    </location>
</feature>
<dbReference type="Gene3D" id="1.20.1260.10">
    <property type="match status" value="1"/>
</dbReference>
<feature type="compositionally biased region" description="Basic and acidic residues" evidence="3">
    <location>
        <begin position="1160"/>
        <end position="1176"/>
    </location>
</feature>
<evidence type="ECO:0000256" key="1">
    <source>
        <dbReference type="ARBA" id="ARBA00022441"/>
    </source>
</evidence>
<feature type="compositionally biased region" description="Pro residues" evidence="3">
    <location>
        <begin position="448"/>
        <end position="467"/>
    </location>
</feature>
<dbReference type="InterPro" id="IPR014034">
    <property type="entry name" value="Ferritin_CS"/>
</dbReference>
<protein>
    <recommendedName>
        <fullName evidence="4">Ferritin/DPS domain-containing protein</fullName>
    </recommendedName>
</protein>
<feature type="compositionally biased region" description="Polar residues" evidence="3">
    <location>
        <begin position="61"/>
        <end position="70"/>
    </location>
</feature>
<dbReference type="Proteomes" id="UP000479190">
    <property type="component" value="Unassembled WGS sequence"/>
</dbReference>
<sequence>MPLVQPSARVVGSTQIHNPSSHVLFIKIYVNKFFLLITMSSEQETSTSDSSPKVEDKSAVPETSSSQSSPKIEEKSVVQEMSPSKTSSEIVNSDAVKETPATDSSSKDEEKAIVQNLSSEPSNHVDPMQETSATDSSSKDEGKAVVENLSSESSQHVSSECSMQEETSTTVDSSSENKEKTVEEAVTQESASRSSPVIVDKYAARETRAIDSSSEEDSDEDSSSSISSSSSTSEDEEESATPKTKPQQKKPRQKKENDFKDLNDDDDPQFSDDEEEQAYMARKESSKTTTKSNSTTKSNNTTRNNNNTKGFGNTRGNTRGRGVPYQRGKKQGGMPNTSRGLQHHGANANRPNPFYQTNSWSRQRYQYQNDYSWPQQGYQMAPAPMPLPNIQFPVTQFPPGQYPASQYPLPQYQQFQYPPEYWQMQYVVPQNNLPPNLGLQQTLTLPFGTPPPRPQSPVQLPPAPPKNPQDKKESSLYFAISGSSKDLAATSISLCIADAEAEAKSDIVRRRSKHHRSRAPRVSLSLRGSFRSCPMKDARRVLVGFSARAHALHVLLYYCARPPVIKSQRSVGTHRPLSRLTIDILNRIVPARVLEIQETELEKVYVAARALKMEGVAAQCATNLLERLTPKKALDIRGISRITDNDAFVKQVENYIRQNLAEIFESQSFTSALRVKLEVLYQTSLEMDLVNETSLGYLVLDYLKRFLEECNCNFDLLTEKKHLLYLALDNSLQDCSEIPSGDSTDTDLVIDYKKLSHKTFTLKNKNKKLNPASPRVIILNRDTIESLEENLELDWNMIGSIKSGEHTYLAVVTLNGRVAKLSIRLRLNTPTSPSHGANADELHSSSSEPELYCSISPMKSGKCSFGCAEFNGSLLVCGGYDRVECLKTVEKYIPESNTWESLPSLNEPRGRFDMAVLDGKVFVVGGSNGSTELATVEMFEEGNNKWKTMASLDLARSYVGVCSMGNRIYCVGGWNGNTGIKQCHVFDPETNVWTEVAPLKTGRYQAGVIELDGRMWVIGGCDSWNCLTSVEIYDPATNEWTEGPSLRQARRGCGVAVYEGRLIVIGGSTGTHSLTTTEIYDPFDRQWITGPSMTTPRSNVGVAVINDRLYAVGGYSGKSFLSHVEYLDFYTNEWTNLVPKYDGIRTPPEYCPSSGSSAHGSEKDMPQSTSHSEKLSKASSAIEKIQSKRQAMFALVAGYAAARGGSFLPALAAPSGVGLGRRAQHPGMFSSKESHNLEVSELHSLAKALDSQKQLANEVLRLHNLAKNHQDAAIAHYLEEEFLEKQTEEIRNLAGHTADLKNLLNRDAPLAVFLFDEYLQKAL</sequence>
<evidence type="ECO:0000313" key="6">
    <source>
        <dbReference type="Proteomes" id="UP000479190"/>
    </source>
</evidence>
<dbReference type="InterPro" id="IPR009078">
    <property type="entry name" value="Ferritin-like_SF"/>
</dbReference>
<dbReference type="Pfam" id="PF00210">
    <property type="entry name" value="Ferritin"/>
    <property type="match status" value="1"/>
</dbReference>
<feature type="compositionally biased region" description="Low complexity" evidence="3">
    <location>
        <begin position="223"/>
        <end position="232"/>
    </location>
</feature>
<dbReference type="PROSITE" id="PS00204">
    <property type="entry name" value="FERRITIN_2"/>
    <property type="match status" value="1"/>
</dbReference>
<feature type="compositionally biased region" description="Acidic residues" evidence="3">
    <location>
        <begin position="263"/>
        <end position="277"/>
    </location>
</feature>
<feature type="compositionally biased region" description="Polar residues" evidence="3">
    <location>
        <begin position="79"/>
        <end position="91"/>
    </location>
</feature>
<dbReference type="PANTHER" id="PTHR46344">
    <property type="entry name" value="OS02G0202900 PROTEIN"/>
    <property type="match status" value="1"/>
</dbReference>
<feature type="compositionally biased region" description="Low complexity" evidence="3">
    <location>
        <begin position="147"/>
        <end position="174"/>
    </location>
</feature>
<reference evidence="5 6" key="1">
    <citation type="submission" date="2020-02" db="EMBL/GenBank/DDBJ databases">
        <authorList>
            <person name="Ferguson B K."/>
        </authorList>
    </citation>
    <scope>NUCLEOTIDE SEQUENCE [LARGE SCALE GENOMIC DNA]</scope>
</reference>
<feature type="domain" description="Ferritin/DPS" evidence="4">
    <location>
        <begin position="1242"/>
        <end position="1301"/>
    </location>
</feature>
<dbReference type="Gene3D" id="3.30.710.10">
    <property type="entry name" value="Potassium Channel Kv1.1, Chain A"/>
    <property type="match status" value="1"/>
</dbReference>
<keyword evidence="6" id="KW-1185">Reference proteome</keyword>
<dbReference type="Gene3D" id="2.120.10.80">
    <property type="entry name" value="Kelch-type beta propeller"/>
    <property type="match status" value="2"/>
</dbReference>
<gene>
    <name evidence="5" type="ORF">TBRA_LOCUS14169</name>
</gene>
<dbReference type="PRINTS" id="PR00501">
    <property type="entry name" value="KELCHREPEAT"/>
</dbReference>
<feature type="region of interest" description="Disordered" evidence="3">
    <location>
        <begin position="1149"/>
        <end position="1181"/>
    </location>
</feature>
<dbReference type="SMART" id="SM00612">
    <property type="entry name" value="Kelch"/>
    <property type="match status" value="6"/>
</dbReference>
<dbReference type="PANTHER" id="PTHR46344:SF27">
    <property type="entry name" value="KELCH REPEAT SUPERFAMILY PROTEIN"/>
    <property type="match status" value="1"/>
</dbReference>
<organism evidence="5 6">
    <name type="scientific">Trichogramma brassicae</name>
    <dbReference type="NCBI Taxonomy" id="86971"/>
    <lineage>
        <taxon>Eukaryota</taxon>
        <taxon>Metazoa</taxon>
        <taxon>Ecdysozoa</taxon>
        <taxon>Arthropoda</taxon>
        <taxon>Hexapoda</taxon>
        <taxon>Insecta</taxon>
        <taxon>Pterygota</taxon>
        <taxon>Neoptera</taxon>
        <taxon>Endopterygota</taxon>
        <taxon>Hymenoptera</taxon>
        <taxon>Apocrita</taxon>
        <taxon>Proctotrupomorpha</taxon>
        <taxon>Chalcidoidea</taxon>
        <taxon>Trichogrammatidae</taxon>
        <taxon>Trichogramma</taxon>
    </lineage>
</organism>
<feature type="region of interest" description="Disordered" evidence="3">
    <location>
        <begin position="42"/>
        <end position="350"/>
    </location>
</feature>
<keyword evidence="1" id="KW-0880">Kelch repeat</keyword>
<evidence type="ECO:0000313" key="5">
    <source>
        <dbReference type="EMBL" id="CAB0042554.1"/>
    </source>
</evidence>
<feature type="compositionally biased region" description="Low complexity" evidence="3">
    <location>
        <begin position="42"/>
        <end position="51"/>
    </location>
</feature>
<feature type="compositionally biased region" description="Acidic residues" evidence="3">
    <location>
        <begin position="213"/>
        <end position="222"/>
    </location>
</feature>
<evidence type="ECO:0000256" key="3">
    <source>
        <dbReference type="SAM" id="MobiDB-lite"/>
    </source>
</evidence>
<evidence type="ECO:0000259" key="4">
    <source>
        <dbReference type="Pfam" id="PF00210"/>
    </source>
</evidence>
<dbReference type="InterPro" id="IPR015915">
    <property type="entry name" value="Kelch-typ_b-propeller"/>
</dbReference>
<proteinExistence type="predicted"/>
<dbReference type="Pfam" id="PF24681">
    <property type="entry name" value="Kelch_KLHDC2_KLHL20_DRC7"/>
    <property type="match status" value="1"/>
</dbReference>
<evidence type="ECO:0000256" key="2">
    <source>
        <dbReference type="ARBA" id="ARBA00022737"/>
    </source>
</evidence>
<keyword evidence="2" id="KW-0677">Repeat</keyword>
<dbReference type="SUPFAM" id="SSF50965">
    <property type="entry name" value="Galactose oxidase, central domain"/>
    <property type="match status" value="1"/>
</dbReference>
<dbReference type="InterPro" id="IPR011333">
    <property type="entry name" value="SKP1/BTB/POZ_sf"/>
</dbReference>
<dbReference type="EMBL" id="CADCXV010001205">
    <property type="protein sequence ID" value="CAB0042554.1"/>
    <property type="molecule type" value="Genomic_DNA"/>
</dbReference>
<dbReference type="InterPro" id="IPR011043">
    <property type="entry name" value="Gal_Oxase/kelch_b-propeller"/>
</dbReference>
<dbReference type="SUPFAM" id="SSF47240">
    <property type="entry name" value="Ferritin-like"/>
    <property type="match status" value="1"/>
</dbReference>
<dbReference type="OrthoDB" id="45365at2759"/>
<dbReference type="InterPro" id="IPR006652">
    <property type="entry name" value="Kelch_1"/>
</dbReference>
<dbReference type="InterPro" id="IPR012347">
    <property type="entry name" value="Ferritin-like"/>
</dbReference>
<name>A0A6H5J538_9HYME</name>
<dbReference type="Pfam" id="PF01344">
    <property type="entry name" value="Kelch_1"/>
    <property type="match status" value="3"/>
</dbReference>